<sequence>MIPAMPATSSTARKGSARQVSVSALRFGRLAAMGAVAALILFAGVWGSWGTAQHVMLAKGREAGTVRVTGCSGSTCAGPFTPVSAGARARARVELPESVAVRKGQTYDVVLKPGTSEAVRSGPAGILYAWVPLGGALLLASVVVAGGMRLTRVAWVLGLSGVGLLTAAFVAVQ</sequence>
<feature type="transmembrane region" description="Helical" evidence="1">
    <location>
        <begin position="153"/>
        <end position="172"/>
    </location>
</feature>
<feature type="transmembrane region" description="Helical" evidence="1">
    <location>
        <begin position="126"/>
        <end position="146"/>
    </location>
</feature>
<proteinExistence type="predicted"/>
<gene>
    <name evidence="2" type="ORF">O1G22_24795</name>
</gene>
<dbReference type="EMBL" id="CP115300">
    <property type="protein sequence ID" value="WBO69332.1"/>
    <property type="molecule type" value="Genomic_DNA"/>
</dbReference>
<reference evidence="2 3" key="1">
    <citation type="submission" date="2022-12" db="EMBL/GenBank/DDBJ databases">
        <authorList>
            <person name="Mo P."/>
        </authorList>
    </citation>
    <scope>NUCLEOTIDE SEQUENCE [LARGE SCALE GENOMIC DNA]</scope>
    <source>
        <strain evidence="2 3">HUAS 2-6</strain>
    </source>
</reference>
<evidence type="ECO:0000256" key="1">
    <source>
        <dbReference type="SAM" id="Phobius"/>
    </source>
</evidence>
<accession>A0ABY7PI22</accession>
<keyword evidence="3" id="KW-1185">Reference proteome</keyword>
<keyword evidence="1" id="KW-1133">Transmembrane helix</keyword>
<feature type="transmembrane region" description="Helical" evidence="1">
    <location>
        <begin position="27"/>
        <end position="49"/>
    </location>
</feature>
<keyword evidence="1" id="KW-0812">Transmembrane</keyword>
<evidence type="ECO:0008006" key="4">
    <source>
        <dbReference type="Google" id="ProtNLM"/>
    </source>
</evidence>
<organism evidence="2 3">
    <name type="scientific">Streptomyces camelliae</name>
    <dbReference type="NCBI Taxonomy" id="3004093"/>
    <lineage>
        <taxon>Bacteria</taxon>
        <taxon>Bacillati</taxon>
        <taxon>Actinomycetota</taxon>
        <taxon>Actinomycetes</taxon>
        <taxon>Kitasatosporales</taxon>
        <taxon>Streptomycetaceae</taxon>
        <taxon>Streptomyces</taxon>
    </lineage>
</organism>
<evidence type="ECO:0000313" key="3">
    <source>
        <dbReference type="Proteomes" id="UP001212326"/>
    </source>
</evidence>
<dbReference type="RefSeq" id="WP_270086526.1">
    <property type="nucleotide sequence ID" value="NZ_CP115300.1"/>
</dbReference>
<keyword evidence="1" id="KW-0472">Membrane</keyword>
<protein>
    <recommendedName>
        <fullName evidence="4">Integral membrane protein</fullName>
    </recommendedName>
</protein>
<name>A0ABY7PI22_9ACTN</name>
<evidence type="ECO:0000313" key="2">
    <source>
        <dbReference type="EMBL" id="WBO69332.1"/>
    </source>
</evidence>
<dbReference type="Proteomes" id="UP001212326">
    <property type="component" value="Chromosome"/>
</dbReference>